<dbReference type="InterPro" id="IPR008969">
    <property type="entry name" value="CarboxyPept-like_regulatory"/>
</dbReference>
<evidence type="ECO:0000259" key="4">
    <source>
        <dbReference type="Pfam" id="PF14905"/>
    </source>
</evidence>
<dbReference type="AlphaFoldDB" id="A0A3D8YIE8"/>
<dbReference type="Proteomes" id="UP000256373">
    <property type="component" value="Unassembled WGS sequence"/>
</dbReference>
<evidence type="ECO:0000256" key="1">
    <source>
        <dbReference type="ARBA" id="ARBA00004442"/>
    </source>
</evidence>
<reference evidence="5 6" key="1">
    <citation type="submission" date="2018-07" db="EMBL/GenBank/DDBJ databases">
        <title>Dyadobacter roseus sp. nov., isolated from rose rhizosphere soil.</title>
        <authorList>
            <person name="Chen L."/>
        </authorList>
    </citation>
    <scope>NUCLEOTIDE SEQUENCE [LARGE SCALE GENOMIC DNA]</scope>
    <source>
        <strain evidence="5 6">RS19</strain>
    </source>
</reference>
<sequence length="852" mass="95924">MRQLLLCLLITGIQHNLLATKHCKEAYYNTDNRPILVPCTGCEPTASSQSGYQVYEQESKYGNDSTYRITGKVVDAQTNAPLTLASISLMQNDSSSTPLKMALTNELGEFGLEDNRSRTFLHISFVGYENVVLKIKRPEGSVLYLGNIKLTGASNVLNQVIVNAKKPALEMITGGYRFNASNNIIGAGANMAEMLKQIPGLLVDDLQGKIELLGKTPSVLINGRKVNITGTDLLTYLRSLPSNEILSVNVLTNPGAEYDASGGGGILDIRLKKSKQVGFFGSASAGVSTLWRTDQSVNLNLKLNKIDVSLGYNFGAGKNLYRRNDVIKNYMLADTSYLFLQNQRMNEFQRSHSIRTNITYNIDTTSAVSVNYWYAHLYNHTPNHRNADILSRGSELQRRLQQNDTNILNNDFKILDAVYDKDFGVQNKLSVGLNYSSYKNHSFTSFNRQAYNIDGSLRNSAENENRFFTVHRPYRIWTVNADYNRRLNSHYEIKFGAHYKTAQTQSGFKSFENQQNAVSSIDDRLSSDIEYHENIKSVYSTFSGNYTRFSFNAGLRLESFDYTLISLTDGAQIKNKYTNLFPNASVRYESKNKNSSVSLSANRRIDRPGYSLLNPFVRNDNIGFVSSGNPNLRPYFTNRFDVQLSQSIGNDHSVILAVYTSSSKDIFSRITRYNQQLGTPEINSYNDYNIKQAGSYLMLNNRFGSKLNVSTYLSLQKPGFSSKVPADFLLPGITNFMGNINAFVNVLPKTTIQVFGFYTSNRHSFQTKNGATGYITLGAQQKILSDKVTIALNFEDIFNTQQYPVSLQSDFLLMESLNKLTTRYLRLNLTYNFGQSFKSRQSRKADKDSRVN</sequence>
<dbReference type="InterPro" id="IPR036942">
    <property type="entry name" value="Beta-barrel_TonB_sf"/>
</dbReference>
<evidence type="ECO:0000313" key="5">
    <source>
        <dbReference type="EMBL" id="REA64357.1"/>
    </source>
</evidence>
<evidence type="ECO:0000256" key="2">
    <source>
        <dbReference type="ARBA" id="ARBA00023136"/>
    </source>
</evidence>
<keyword evidence="3" id="KW-0998">Cell outer membrane</keyword>
<comment type="subcellular location">
    <subcellularLocation>
        <location evidence="1">Cell outer membrane</location>
    </subcellularLocation>
</comment>
<dbReference type="PANTHER" id="PTHR40980">
    <property type="entry name" value="PLUG DOMAIN-CONTAINING PROTEIN"/>
    <property type="match status" value="1"/>
</dbReference>
<evidence type="ECO:0000313" key="6">
    <source>
        <dbReference type="Proteomes" id="UP000256373"/>
    </source>
</evidence>
<dbReference type="EMBL" id="QNUL01000001">
    <property type="protein sequence ID" value="REA64357.1"/>
    <property type="molecule type" value="Genomic_DNA"/>
</dbReference>
<proteinExistence type="predicted"/>
<protein>
    <recommendedName>
        <fullName evidence="4">Outer membrane protein beta-barrel domain-containing protein</fullName>
    </recommendedName>
</protein>
<dbReference type="SUPFAM" id="SSF49464">
    <property type="entry name" value="Carboxypeptidase regulatory domain-like"/>
    <property type="match status" value="1"/>
</dbReference>
<dbReference type="OrthoDB" id="905812at2"/>
<comment type="caution">
    <text evidence="5">The sequence shown here is derived from an EMBL/GenBank/DDBJ whole genome shotgun (WGS) entry which is preliminary data.</text>
</comment>
<dbReference type="PANTHER" id="PTHR40980:SF4">
    <property type="entry name" value="TONB-DEPENDENT RECEPTOR-LIKE BETA-BARREL DOMAIN-CONTAINING PROTEIN"/>
    <property type="match status" value="1"/>
</dbReference>
<keyword evidence="2" id="KW-0472">Membrane</keyword>
<dbReference type="Pfam" id="PF13715">
    <property type="entry name" value="CarbopepD_reg_2"/>
    <property type="match status" value="1"/>
</dbReference>
<keyword evidence="6" id="KW-1185">Reference proteome</keyword>
<dbReference type="GO" id="GO:0009279">
    <property type="term" value="C:cell outer membrane"/>
    <property type="evidence" value="ECO:0007669"/>
    <property type="project" value="UniProtKB-SubCell"/>
</dbReference>
<name>A0A3D8YIE8_9BACT</name>
<dbReference type="SUPFAM" id="SSF56935">
    <property type="entry name" value="Porins"/>
    <property type="match status" value="1"/>
</dbReference>
<dbReference type="Gene3D" id="2.40.170.20">
    <property type="entry name" value="TonB-dependent receptor, beta-barrel domain"/>
    <property type="match status" value="1"/>
</dbReference>
<feature type="domain" description="Outer membrane protein beta-barrel" evidence="4">
    <location>
        <begin position="426"/>
        <end position="831"/>
    </location>
</feature>
<accession>A0A3D8YIE8</accession>
<dbReference type="RefSeq" id="WP_115828964.1">
    <property type="nucleotide sequence ID" value="NZ_QNUL01000001.1"/>
</dbReference>
<dbReference type="InterPro" id="IPR041700">
    <property type="entry name" value="OMP_b-brl_3"/>
</dbReference>
<dbReference type="Pfam" id="PF14905">
    <property type="entry name" value="OMP_b-brl_3"/>
    <property type="match status" value="1"/>
</dbReference>
<organism evidence="5 6">
    <name type="scientific">Dyadobacter luteus</name>
    <dbReference type="NCBI Taxonomy" id="2259619"/>
    <lineage>
        <taxon>Bacteria</taxon>
        <taxon>Pseudomonadati</taxon>
        <taxon>Bacteroidota</taxon>
        <taxon>Cytophagia</taxon>
        <taxon>Cytophagales</taxon>
        <taxon>Spirosomataceae</taxon>
        <taxon>Dyadobacter</taxon>
    </lineage>
</organism>
<evidence type="ECO:0000256" key="3">
    <source>
        <dbReference type="ARBA" id="ARBA00023237"/>
    </source>
</evidence>
<gene>
    <name evidence="5" type="ORF">DSL64_02055</name>
</gene>